<feature type="compositionally biased region" description="Acidic residues" evidence="1">
    <location>
        <begin position="417"/>
        <end position="432"/>
    </location>
</feature>
<keyword evidence="3" id="KW-1185">Reference proteome</keyword>
<dbReference type="PANTHER" id="PTHR38119:SF2">
    <property type="entry name" value="TRANSCRIPTION FACTOR DOMAIN-CONTAINING PROTEIN"/>
    <property type="match status" value="1"/>
</dbReference>
<protein>
    <recommendedName>
        <fullName evidence="4">BTB domain-containing protein</fullName>
    </recommendedName>
</protein>
<organism evidence="2 3">
    <name type="scientific">Dendryphion nanum</name>
    <dbReference type="NCBI Taxonomy" id="256645"/>
    <lineage>
        <taxon>Eukaryota</taxon>
        <taxon>Fungi</taxon>
        <taxon>Dikarya</taxon>
        <taxon>Ascomycota</taxon>
        <taxon>Pezizomycotina</taxon>
        <taxon>Dothideomycetes</taxon>
        <taxon>Pleosporomycetidae</taxon>
        <taxon>Pleosporales</taxon>
        <taxon>Torulaceae</taxon>
        <taxon>Dendryphion</taxon>
    </lineage>
</organism>
<comment type="caution">
    <text evidence="2">The sequence shown here is derived from an EMBL/GenBank/DDBJ whole genome shotgun (WGS) entry which is preliminary data.</text>
</comment>
<evidence type="ECO:0008006" key="4">
    <source>
        <dbReference type="Google" id="ProtNLM"/>
    </source>
</evidence>
<dbReference type="OrthoDB" id="2129688at2759"/>
<gene>
    <name evidence="2" type="ORF">B0J11DRAFT_112070</name>
</gene>
<evidence type="ECO:0000256" key="1">
    <source>
        <dbReference type="SAM" id="MobiDB-lite"/>
    </source>
</evidence>
<dbReference type="EMBL" id="JAGMWT010000015">
    <property type="protein sequence ID" value="KAH7115839.1"/>
    <property type="molecule type" value="Genomic_DNA"/>
</dbReference>
<dbReference type="Proteomes" id="UP000700596">
    <property type="component" value="Unassembled WGS sequence"/>
</dbReference>
<evidence type="ECO:0000313" key="3">
    <source>
        <dbReference type="Proteomes" id="UP000700596"/>
    </source>
</evidence>
<reference evidence="2" key="1">
    <citation type="journal article" date="2021" name="Nat. Commun.">
        <title>Genetic determinants of endophytism in the Arabidopsis root mycobiome.</title>
        <authorList>
            <person name="Mesny F."/>
            <person name="Miyauchi S."/>
            <person name="Thiergart T."/>
            <person name="Pickel B."/>
            <person name="Atanasova L."/>
            <person name="Karlsson M."/>
            <person name="Huettel B."/>
            <person name="Barry K.W."/>
            <person name="Haridas S."/>
            <person name="Chen C."/>
            <person name="Bauer D."/>
            <person name="Andreopoulos W."/>
            <person name="Pangilinan J."/>
            <person name="LaButti K."/>
            <person name="Riley R."/>
            <person name="Lipzen A."/>
            <person name="Clum A."/>
            <person name="Drula E."/>
            <person name="Henrissat B."/>
            <person name="Kohler A."/>
            <person name="Grigoriev I.V."/>
            <person name="Martin F.M."/>
            <person name="Hacquard S."/>
        </authorList>
    </citation>
    <scope>NUCLEOTIDE SEQUENCE</scope>
    <source>
        <strain evidence="2">MPI-CAGE-CH-0243</strain>
    </source>
</reference>
<sequence>MNQPEDVEVILSHDQRYMFHSSVLVRSSSFFAKLLTVGTAVKLSHKAKNAGIKIKWRVILSRLPNSTNPGVLELLELDNSGKPCGRYQPIVMNQNGRVPTRTLDHYQSILYTFYNEDLVIKDDDIHSALADACSILGIAEYLGCTSSISKAIDVALVKHGQQLFRSIQSAPCAWARLGHRIKSELIFKEAIVHLAGDWRNFQGNREVLRNLKNISPEIEAICEKHHHHLITKGKKLELELASLYPGGMAKPSLDLPIKREEYSRDILVWIALTFFRHWLAQRIISEKGYAGRDSGYELYTQIRAGGDAYMDKTVMNQFHGRFPMTKKAMNVVENHLLEIKECMKGCVIAHGILDSNCQLDTHRFPVNYLTCTKVDKEDLPWFVSEDSASGEKRARPLGGNEIVERNLAAADALRALEEEDWDEEGEDEEDPLAEGGASGKRPRLT</sequence>
<proteinExistence type="predicted"/>
<accession>A0A9P9DAZ5</accession>
<dbReference type="PANTHER" id="PTHR38119">
    <property type="entry name" value="BTB DOMAIN-CONTAINING PROTEIN-RELATED"/>
    <property type="match status" value="1"/>
</dbReference>
<evidence type="ECO:0000313" key="2">
    <source>
        <dbReference type="EMBL" id="KAH7115839.1"/>
    </source>
</evidence>
<name>A0A9P9DAZ5_9PLEO</name>
<feature type="region of interest" description="Disordered" evidence="1">
    <location>
        <begin position="416"/>
        <end position="445"/>
    </location>
</feature>
<dbReference type="AlphaFoldDB" id="A0A9P9DAZ5"/>